<dbReference type="PANTHER" id="PTHR36195">
    <property type="entry name" value="DOMAIN PROTEIN, PUTATIVE (AFU_ORTHOLOGUE AFUA_5G01990)-RELATED-RELATED"/>
    <property type="match status" value="1"/>
</dbReference>
<comment type="function">
    <text evidence="1">Decomposes hydrogen peroxide into water and oxygen; serves to protect cells from the toxic effects of hydrogen peroxide.</text>
</comment>
<evidence type="ECO:0000256" key="1">
    <source>
        <dbReference type="ARBA" id="ARBA00002974"/>
    </source>
</evidence>
<dbReference type="InterPro" id="IPR011614">
    <property type="entry name" value="Catalase_core"/>
</dbReference>
<evidence type="ECO:0000313" key="3">
    <source>
        <dbReference type="EMBL" id="WMW81456.1"/>
    </source>
</evidence>
<protein>
    <submittedName>
        <fullName evidence="3">Catalase family protein</fullName>
    </submittedName>
</protein>
<sequence>MQTVVKQNFTNLEAQEQNEDELVNDLVARLKQRIVHDNPKRQMRRDAHAKMHGLVKAEFTVLSDLPSHLRVGLFKEPKTYQAWIRYSNQDSSLSPDINPDIRGMAIKLMGVPGEKILDEASTAVTHDFVLISTPVFVTKNVAEFDAMIKALGGGFLEKAWYFLTHWRVTKNTLGAMRKFSNLLQIQYFSATPYLFGDKAVKYSARPHLPKQEALPDNPSDVFLRERLVRDLKANEHVFDFCVQFQADTESMPIEDPGVLWDEAVSPFQAVARIKILRQEFDSEAQRAYGDNLSFSPWHALPEHRPLGSINRARKVVYRAISLFRHESNQTRRYEPDTWRTDFESAI</sequence>
<dbReference type="CDD" id="cd08152">
    <property type="entry name" value="y4iL_like"/>
    <property type="match status" value="1"/>
</dbReference>
<dbReference type="EMBL" id="CP133720">
    <property type="protein sequence ID" value="WMW81456.1"/>
    <property type="molecule type" value="Genomic_DNA"/>
</dbReference>
<gene>
    <name evidence="3" type="ORF">RF679_04035</name>
</gene>
<proteinExistence type="predicted"/>
<dbReference type="RefSeq" id="WP_309482935.1">
    <property type="nucleotide sequence ID" value="NZ_CP133720.1"/>
</dbReference>
<keyword evidence="4" id="KW-1185">Reference proteome</keyword>
<dbReference type="Gene3D" id="2.40.180.10">
    <property type="entry name" value="Catalase core domain"/>
    <property type="match status" value="1"/>
</dbReference>
<dbReference type="PANTHER" id="PTHR36195:SF4">
    <property type="entry name" value="DOMAIN PROTEIN, PUTATIVE (AFU_ORTHOLOGUE AFUA_5G01990)-RELATED"/>
    <property type="match status" value="1"/>
</dbReference>
<dbReference type="InterPro" id="IPR020835">
    <property type="entry name" value="Catalase_sf"/>
</dbReference>
<reference evidence="3" key="1">
    <citation type="submission" date="2023-09" db="EMBL/GenBank/DDBJ databases">
        <title>Undibacterium sp. 20NA77.5 isolated from freshwater.</title>
        <authorList>
            <person name="Le V."/>
            <person name="Ko S.-R."/>
            <person name="Ahn C.-Y."/>
            <person name="Oh H.-M."/>
        </authorList>
    </citation>
    <scope>NUCLEOTIDE SEQUENCE</scope>
    <source>
        <strain evidence="3">20NA77.5</strain>
    </source>
</reference>
<evidence type="ECO:0000313" key="4">
    <source>
        <dbReference type="Proteomes" id="UP001181355"/>
    </source>
</evidence>
<accession>A0ABY9RJN9</accession>
<feature type="domain" description="Catalase core" evidence="2">
    <location>
        <begin position="19"/>
        <end position="150"/>
    </location>
</feature>
<dbReference type="Pfam" id="PF00199">
    <property type="entry name" value="Catalase"/>
    <property type="match status" value="1"/>
</dbReference>
<dbReference type="SUPFAM" id="SSF56634">
    <property type="entry name" value="Heme-dependent catalase-like"/>
    <property type="match status" value="1"/>
</dbReference>
<organism evidence="3 4">
    <name type="scientific">Undibacterium cyanobacteriorum</name>
    <dbReference type="NCBI Taxonomy" id="3073561"/>
    <lineage>
        <taxon>Bacteria</taxon>
        <taxon>Pseudomonadati</taxon>
        <taxon>Pseudomonadota</taxon>
        <taxon>Betaproteobacteria</taxon>
        <taxon>Burkholderiales</taxon>
        <taxon>Oxalobacteraceae</taxon>
        <taxon>Undibacterium</taxon>
    </lineage>
</organism>
<name>A0ABY9RJN9_9BURK</name>
<evidence type="ECO:0000259" key="2">
    <source>
        <dbReference type="Pfam" id="PF00199"/>
    </source>
</evidence>
<dbReference type="Proteomes" id="UP001181355">
    <property type="component" value="Chromosome"/>
</dbReference>